<evidence type="ECO:0000313" key="2">
    <source>
        <dbReference type="EnsemblPlants" id="TraesCS6B02G394100.1.cds1"/>
    </source>
</evidence>
<reference evidence="2" key="1">
    <citation type="submission" date="2018-08" db="EMBL/GenBank/DDBJ databases">
        <authorList>
            <person name="Rossello M."/>
        </authorList>
    </citation>
    <scope>NUCLEOTIDE SEQUENCE [LARGE SCALE GENOMIC DNA]</scope>
    <source>
        <strain evidence="2">cv. Chinese Spring</strain>
    </source>
</reference>
<evidence type="ECO:0000256" key="1">
    <source>
        <dbReference type="SAM" id="Phobius"/>
    </source>
</evidence>
<keyword evidence="3" id="KW-1185">Reference proteome</keyword>
<proteinExistence type="predicted"/>
<dbReference type="OMA" id="WIQRICI"/>
<organism evidence="2">
    <name type="scientific">Triticum aestivum</name>
    <name type="common">Wheat</name>
    <dbReference type="NCBI Taxonomy" id="4565"/>
    <lineage>
        <taxon>Eukaryota</taxon>
        <taxon>Viridiplantae</taxon>
        <taxon>Streptophyta</taxon>
        <taxon>Embryophyta</taxon>
        <taxon>Tracheophyta</taxon>
        <taxon>Spermatophyta</taxon>
        <taxon>Magnoliopsida</taxon>
        <taxon>Liliopsida</taxon>
        <taxon>Poales</taxon>
        <taxon>Poaceae</taxon>
        <taxon>BOP clade</taxon>
        <taxon>Pooideae</taxon>
        <taxon>Triticodae</taxon>
        <taxon>Triticeae</taxon>
        <taxon>Triticinae</taxon>
        <taxon>Triticum</taxon>
    </lineage>
</organism>
<keyword evidence="1" id="KW-0472">Membrane</keyword>
<reference evidence="2" key="2">
    <citation type="submission" date="2018-10" db="UniProtKB">
        <authorList>
            <consortium name="EnsemblPlants"/>
        </authorList>
    </citation>
    <scope>IDENTIFICATION</scope>
</reference>
<protein>
    <submittedName>
        <fullName evidence="2">Uncharacterized protein</fullName>
    </submittedName>
</protein>
<feature type="transmembrane region" description="Helical" evidence="1">
    <location>
        <begin position="99"/>
        <end position="120"/>
    </location>
</feature>
<evidence type="ECO:0000313" key="3">
    <source>
        <dbReference type="Proteomes" id="UP000019116"/>
    </source>
</evidence>
<keyword evidence="1" id="KW-1133">Transmembrane helix</keyword>
<name>A0A3B6PR40_WHEAT</name>
<sequence>MDGIKMIDIEVGDAGDVQVRAQPDRPQMWTWIQRICIPSHDFPNPDGLTAAAEPEQCSRCACLCYAVLVELVIITIFFTLMLLVVQFHPATFAGRALRVIGHVVGMIGLFVVVSGFMLVCRFLTEAIIGNPEGYRLIDLLFM</sequence>
<dbReference type="SMR" id="A0A3B6PR40"/>
<dbReference type="Gramene" id="TraesCS6B02G394100.1">
    <property type="protein sequence ID" value="TraesCS6B02G394100.1.cds1"/>
    <property type="gene ID" value="TraesCS6B02G394100"/>
</dbReference>
<dbReference type="AlphaFoldDB" id="A0A3B6PR40"/>
<keyword evidence="1" id="KW-0812">Transmembrane</keyword>
<accession>A0A3B6PR40</accession>
<dbReference type="Proteomes" id="UP000019116">
    <property type="component" value="Chromosome 6B"/>
</dbReference>
<dbReference type="EnsemblPlants" id="TraesCS6B02G394100.1">
    <property type="protein sequence ID" value="TraesCS6B02G394100.1.cds1"/>
    <property type="gene ID" value="TraesCS6B02G394100"/>
</dbReference>
<feature type="transmembrane region" description="Helical" evidence="1">
    <location>
        <begin position="63"/>
        <end position="87"/>
    </location>
</feature>
<dbReference type="Gramene" id="TraesCS6B03G1112900.1">
    <property type="protein sequence ID" value="TraesCS6B03G1112900.1.CDS1"/>
    <property type="gene ID" value="TraesCS6B03G1112900"/>
</dbReference>